<evidence type="ECO:0000259" key="6">
    <source>
        <dbReference type="PROSITE" id="PS50048"/>
    </source>
</evidence>
<keyword evidence="4" id="KW-0539">Nucleus</keyword>
<dbReference type="PANTHER" id="PTHR47256">
    <property type="entry name" value="ZN(II)2CYS6 TRANSCRIPTION FACTOR (EUROFUNG)-RELATED"/>
    <property type="match status" value="1"/>
</dbReference>
<dbReference type="AlphaFoldDB" id="A0A0U5GTL6"/>
<evidence type="ECO:0000313" key="8">
    <source>
        <dbReference type="Proteomes" id="UP000054771"/>
    </source>
</evidence>
<dbReference type="CDD" id="cd00067">
    <property type="entry name" value="GAL4"/>
    <property type="match status" value="1"/>
</dbReference>
<dbReference type="PROSITE" id="PS50048">
    <property type="entry name" value="ZN2_CY6_FUNGAL_2"/>
    <property type="match status" value="1"/>
</dbReference>
<organism evidence="7 8">
    <name type="scientific">Aspergillus calidoustus</name>
    <dbReference type="NCBI Taxonomy" id="454130"/>
    <lineage>
        <taxon>Eukaryota</taxon>
        <taxon>Fungi</taxon>
        <taxon>Dikarya</taxon>
        <taxon>Ascomycota</taxon>
        <taxon>Pezizomycotina</taxon>
        <taxon>Eurotiomycetes</taxon>
        <taxon>Eurotiomycetidae</taxon>
        <taxon>Eurotiales</taxon>
        <taxon>Aspergillaceae</taxon>
        <taxon>Aspergillus</taxon>
        <taxon>Aspergillus subgen. Nidulantes</taxon>
    </lineage>
</organism>
<proteinExistence type="predicted"/>
<dbReference type="CDD" id="cd12148">
    <property type="entry name" value="fungal_TF_MHR"/>
    <property type="match status" value="1"/>
</dbReference>
<dbReference type="EMBL" id="CDMC01000006">
    <property type="protein sequence ID" value="CEN61697.1"/>
    <property type="molecule type" value="Genomic_DNA"/>
</dbReference>
<dbReference type="SMART" id="SM00066">
    <property type="entry name" value="GAL4"/>
    <property type="match status" value="1"/>
</dbReference>
<name>A0A0U5GTL6_ASPCI</name>
<keyword evidence="8" id="KW-1185">Reference proteome</keyword>
<dbReference type="Pfam" id="PF00172">
    <property type="entry name" value="Zn_clus"/>
    <property type="match status" value="1"/>
</dbReference>
<accession>A0A0U5GTL6</accession>
<dbReference type="GO" id="GO:0008270">
    <property type="term" value="F:zinc ion binding"/>
    <property type="evidence" value="ECO:0007669"/>
    <property type="project" value="InterPro"/>
</dbReference>
<keyword evidence="2" id="KW-0238">DNA-binding</keyword>
<gene>
    <name evidence="7" type="ORF">ASPCAL08348</name>
</gene>
<evidence type="ECO:0000256" key="5">
    <source>
        <dbReference type="SAM" id="MobiDB-lite"/>
    </source>
</evidence>
<feature type="region of interest" description="Disordered" evidence="5">
    <location>
        <begin position="1"/>
        <end position="72"/>
    </location>
</feature>
<dbReference type="InterPro" id="IPR036864">
    <property type="entry name" value="Zn2-C6_fun-type_DNA-bd_sf"/>
</dbReference>
<dbReference type="InterPro" id="IPR053187">
    <property type="entry name" value="Notoamide_regulator"/>
</dbReference>
<sequence>MKSAIPANNVIDAPPPHLATPLDSPGTSGSFQFPTSNLPSLSPTTSPTSPATSDANKVPIPRIPVPETPRTQPRTVRACAQCQKKKTKCDGAKPKCRFCERSGAICTYTKSKRESQQLQFQSFEQRINAYESLLQEIISQNNTQDSRLSIQDAIRRRFQASPDFFSTLLAANSPLDQHIPLPRPGLSLRRMHQAWQANENRQALVLAQQPPVQVTSIEHWTSLVDDDVASHLLSLYFTWENPIWQLVDQNQFVHDLERGRTRFCSSLLVHILLFYGCSFSYNLTRITDRSEEKVLGDKLYAAIQRLWQQDKDRVDLPTVQSSILIGLLCCTFGLDKIGTQYITRGAEISARLGIHNQDSAYFFWDIDDDPAAILNCQKLVSWAVFDIHALACQVYRKPPVLDEPPAVQFSQEEAALLDEGAEWCPYPIQSPVAQPFYYTASWVRSELVAIVHDIACFALKFPASTLNCDDWDYGHTLHQKLLSWNAKLPWSVLPRHNTTPHIICLHLYYHATTVSLCEIFLQNESSPEAQPPRFDPEPIKSQSLDTIGSLVLLYKHYHGWKSIPIVMLHYFCVAGIHAISKLHPREPKWGLVLESSVVGLWHMSLSWGRLCKAFLRMIELVLKARKPQVPSLVPPKVTTIFAQMSGSLWTESDALALSAGYIVHHVPGQGEGGSKFKAHALQELLLAMEGLAVAPGTVED</sequence>
<evidence type="ECO:0000256" key="3">
    <source>
        <dbReference type="ARBA" id="ARBA00023163"/>
    </source>
</evidence>
<evidence type="ECO:0000256" key="4">
    <source>
        <dbReference type="ARBA" id="ARBA00023242"/>
    </source>
</evidence>
<dbReference type="GO" id="GO:0003677">
    <property type="term" value="F:DNA binding"/>
    <property type="evidence" value="ECO:0007669"/>
    <property type="project" value="UniProtKB-KW"/>
</dbReference>
<dbReference type="InterPro" id="IPR001138">
    <property type="entry name" value="Zn2Cys6_DnaBD"/>
</dbReference>
<dbReference type="Gene3D" id="4.10.240.10">
    <property type="entry name" value="Zn(2)-C6 fungal-type DNA-binding domain"/>
    <property type="match status" value="1"/>
</dbReference>
<evidence type="ECO:0000256" key="2">
    <source>
        <dbReference type="ARBA" id="ARBA00023125"/>
    </source>
</evidence>
<evidence type="ECO:0000313" key="7">
    <source>
        <dbReference type="EMBL" id="CEN61697.1"/>
    </source>
</evidence>
<dbReference type="Proteomes" id="UP000054771">
    <property type="component" value="Unassembled WGS sequence"/>
</dbReference>
<protein>
    <recommendedName>
        <fullName evidence="6">Zn(2)-C6 fungal-type domain-containing protein</fullName>
    </recommendedName>
</protein>
<keyword evidence="3" id="KW-0804">Transcription</keyword>
<dbReference type="GO" id="GO:0000981">
    <property type="term" value="F:DNA-binding transcription factor activity, RNA polymerase II-specific"/>
    <property type="evidence" value="ECO:0007669"/>
    <property type="project" value="InterPro"/>
</dbReference>
<keyword evidence="1" id="KW-0805">Transcription regulation</keyword>
<dbReference type="SUPFAM" id="SSF57701">
    <property type="entry name" value="Zn2/Cys6 DNA-binding domain"/>
    <property type="match status" value="1"/>
</dbReference>
<feature type="compositionally biased region" description="Low complexity" evidence="5">
    <location>
        <begin position="34"/>
        <end position="53"/>
    </location>
</feature>
<dbReference type="OMA" id="PHIICLH"/>
<feature type="domain" description="Zn(2)-C6 fungal-type" evidence="6">
    <location>
        <begin position="78"/>
        <end position="108"/>
    </location>
</feature>
<dbReference type="STRING" id="454130.A0A0U5GTL6"/>
<dbReference type="OrthoDB" id="4161332at2759"/>
<dbReference type="PANTHER" id="PTHR47256:SF3">
    <property type="entry name" value="ZN(II)2CYS6 TRANSCRIPTION FACTOR (EUROFUNG)"/>
    <property type="match status" value="1"/>
</dbReference>
<evidence type="ECO:0000256" key="1">
    <source>
        <dbReference type="ARBA" id="ARBA00023015"/>
    </source>
</evidence>
<reference evidence="8" key="1">
    <citation type="journal article" date="2016" name="Genome Announc.">
        <title>Draft genome sequences of fungus Aspergillus calidoustus.</title>
        <authorList>
            <person name="Horn F."/>
            <person name="Linde J."/>
            <person name="Mattern D.J."/>
            <person name="Walther G."/>
            <person name="Guthke R."/>
            <person name="Scherlach K."/>
            <person name="Martin K."/>
            <person name="Brakhage A.A."/>
            <person name="Petzke L."/>
            <person name="Valiante V."/>
        </authorList>
    </citation>
    <scope>NUCLEOTIDE SEQUENCE [LARGE SCALE GENOMIC DNA]</scope>
    <source>
        <strain evidence="8">SF006504</strain>
    </source>
</reference>